<evidence type="ECO:0000313" key="2">
    <source>
        <dbReference type="Proteomes" id="UP001153331"/>
    </source>
</evidence>
<accession>A0ACC2HY22</accession>
<name>A0ACC2HY22_9PLEO</name>
<gene>
    <name evidence="1" type="ORF">OPT61_g8575</name>
</gene>
<organism evidence="1 2">
    <name type="scientific">Boeremia exigua</name>
    <dbReference type="NCBI Taxonomy" id="749465"/>
    <lineage>
        <taxon>Eukaryota</taxon>
        <taxon>Fungi</taxon>
        <taxon>Dikarya</taxon>
        <taxon>Ascomycota</taxon>
        <taxon>Pezizomycotina</taxon>
        <taxon>Dothideomycetes</taxon>
        <taxon>Pleosporomycetidae</taxon>
        <taxon>Pleosporales</taxon>
        <taxon>Pleosporineae</taxon>
        <taxon>Didymellaceae</taxon>
        <taxon>Boeremia</taxon>
    </lineage>
</organism>
<dbReference type="EMBL" id="JAPHNI010000847">
    <property type="protein sequence ID" value="KAJ8107861.1"/>
    <property type="molecule type" value="Genomic_DNA"/>
</dbReference>
<reference evidence="1" key="1">
    <citation type="submission" date="2022-11" db="EMBL/GenBank/DDBJ databases">
        <title>Genome Sequence of Boeremia exigua.</title>
        <authorList>
            <person name="Buettner E."/>
        </authorList>
    </citation>
    <scope>NUCLEOTIDE SEQUENCE</scope>
    <source>
        <strain evidence="1">CU02</strain>
    </source>
</reference>
<dbReference type="Proteomes" id="UP001153331">
    <property type="component" value="Unassembled WGS sequence"/>
</dbReference>
<sequence>MLALSLLSFFATALALPTPNCFNCGPLSIFIPPRYWDLPPSLRPKNPTDIWAGPAEEAPAYVAAIAARDVSPVEDDMAGVYICEDVAWGGECTHHVTPLGSDPEACTIIDPRASSIGPDEGFYCLFYTNAFCAPLASDGSDTLSLSYPGTDNLLVTQKGDYNDRLHSYQCFREEAVSTGPEVGTPPNLVEDGDEEDVEESGNVPSLHERGSDEAVLAAAGPCQHACQRQDTPVKTSLMDDSTPFRVIVGYHGAFLRARRRHCGVTITEDLMRLNGDLRDLMQQPTGATLSSGDEAMMKLGEKCDEVALRLVDALNRLQKKPQKSKKYEVWDSFHKALRTVWDEASIKALTDDLQSYRQQLTMQLLVDQRELVISAAKEQRQNGQVQTRAIENNTELSRAILAKLNKRSVDINFLATTIEQSYSQGAGIMTATPTAKVHSVLQKHDTSEASKLVLHQLHFHELTYRYQRVAVAHRETFEWLYHAPVEPNSWTNFVDWLQSDTKPLYWVTGKPGAGKSTLMRFIVDHPTTSRILHRWQGIKQLLKISFFFWNSGTEMQMSYRGLVRSLLYQILVQLPEMIPTTFPHRVLDSILFKRFLSKQQDWTWTWDELMIALRTLIRDCTQDYKIMMFIDGLDEFNGKSSAIIEFIRELLVPGVKICASSQKLTSQDIEHFVSSQLRLTPAFKDYEESQPGVLQQIVQNVCQKSEGVFLWVRLATNSLLEGLQDGQSLSTLQVRLDDLPSDLEDLFDKILVGLDPQHSEQSSQLFQIHRNSLQPLTLLDMCFAAEENPDYAIEVPYEKMLKEQANANCRLMHRKINACTKGLLEAGPRTAGDIANAEVRLLHRTVKDYLERTLVWDKICRMTSGAFDSDFRLFNCHLMRIKANTQWDSLQKTDFHDGDVLLATEYALRSKSVDYTQRKKLLRSLELSYAHYVFTLSQYPVRNLQDPLTNVKTFLYVPMYCGFFEYIDEGMKSLKYQNRKKIADRLLWFALTWSDFSPLPNRPHLRHSLPSAQFVRLLLENGAEPNSMQFGKNTLWEELFDLIFSETRYCSADVPIFIEDFIRFGADIASLDLRQYLRTTKHDTTGIKALLKLKKRELTWKQRIFYYVSRFNPKCLADTRREQEQKIQSEVE</sequence>
<evidence type="ECO:0000313" key="1">
    <source>
        <dbReference type="EMBL" id="KAJ8107861.1"/>
    </source>
</evidence>
<protein>
    <submittedName>
        <fullName evidence="1">Uncharacterized protein</fullName>
    </submittedName>
</protein>
<keyword evidence="2" id="KW-1185">Reference proteome</keyword>
<proteinExistence type="predicted"/>
<comment type="caution">
    <text evidence="1">The sequence shown here is derived from an EMBL/GenBank/DDBJ whole genome shotgun (WGS) entry which is preliminary data.</text>
</comment>